<dbReference type="AlphaFoldDB" id="A0A9P7RLL6"/>
<evidence type="ECO:0000313" key="4">
    <source>
        <dbReference type="Proteomes" id="UP001049176"/>
    </source>
</evidence>
<dbReference type="Proteomes" id="UP001049176">
    <property type="component" value="Chromosome 11"/>
</dbReference>
<gene>
    <name evidence="3" type="ORF">E1B28_003148</name>
</gene>
<evidence type="ECO:0000313" key="3">
    <source>
        <dbReference type="EMBL" id="KAG7085597.1"/>
    </source>
</evidence>
<dbReference type="KEGG" id="more:E1B28_003148"/>
<organism evidence="3 4">
    <name type="scientific">Marasmius oreades</name>
    <name type="common">fairy-ring Marasmius</name>
    <dbReference type="NCBI Taxonomy" id="181124"/>
    <lineage>
        <taxon>Eukaryota</taxon>
        <taxon>Fungi</taxon>
        <taxon>Dikarya</taxon>
        <taxon>Basidiomycota</taxon>
        <taxon>Agaricomycotina</taxon>
        <taxon>Agaricomycetes</taxon>
        <taxon>Agaricomycetidae</taxon>
        <taxon>Agaricales</taxon>
        <taxon>Marasmiineae</taxon>
        <taxon>Marasmiaceae</taxon>
        <taxon>Marasmius</taxon>
    </lineage>
</organism>
<keyword evidence="2" id="KW-0812">Transmembrane</keyword>
<keyword evidence="2" id="KW-1133">Transmembrane helix</keyword>
<evidence type="ECO:0000256" key="2">
    <source>
        <dbReference type="SAM" id="Phobius"/>
    </source>
</evidence>
<protein>
    <submittedName>
        <fullName evidence="3">Uncharacterized protein</fullName>
    </submittedName>
</protein>
<reference evidence="3" key="1">
    <citation type="journal article" date="2021" name="Genome Biol. Evol.">
        <title>The assembled and annotated genome of the fairy-ring fungus Marasmius oreades.</title>
        <authorList>
            <person name="Hiltunen M."/>
            <person name="Ament-Velasquez S.L."/>
            <person name="Johannesson H."/>
        </authorList>
    </citation>
    <scope>NUCLEOTIDE SEQUENCE</scope>
    <source>
        <strain evidence="3">03SP1</strain>
    </source>
</reference>
<keyword evidence="4" id="KW-1185">Reference proteome</keyword>
<feature type="transmembrane region" description="Helical" evidence="2">
    <location>
        <begin position="253"/>
        <end position="272"/>
    </location>
</feature>
<dbReference type="RefSeq" id="XP_043002068.1">
    <property type="nucleotide sequence ID" value="XM_043160112.1"/>
</dbReference>
<name>A0A9P7RLL6_9AGAR</name>
<proteinExistence type="predicted"/>
<comment type="caution">
    <text evidence="3">The sequence shown here is derived from an EMBL/GenBank/DDBJ whole genome shotgun (WGS) entry which is preliminary data.</text>
</comment>
<dbReference type="EMBL" id="CM032191">
    <property type="protein sequence ID" value="KAG7085597.1"/>
    <property type="molecule type" value="Genomic_DNA"/>
</dbReference>
<accession>A0A9P7RLL6</accession>
<dbReference type="GeneID" id="66072224"/>
<evidence type="ECO:0000256" key="1">
    <source>
        <dbReference type="SAM" id="MobiDB-lite"/>
    </source>
</evidence>
<dbReference type="OrthoDB" id="3351993at2759"/>
<keyword evidence="2" id="KW-0472">Membrane</keyword>
<feature type="transmembrane region" description="Helical" evidence="2">
    <location>
        <begin position="163"/>
        <end position="185"/>
    </location>
</feature>
<feature type="transmembrane region" description="Helical" evidence="2">
    <location>
        <begin position="228"/>
        <end position="246"/>
    </location>
</feature>
<sequence>MADNICPIPGDADIAGIGVRAAIYAQAFFVACSTACLDFIVQSYAPEGERLRRIYNSRDTGSMVQAAIEYHDARRNEPTPDHASYFVLSKNLERPILMVGFAVMVSAIIQLKNTNGLTPYHTLIVLNISLINSCTGVYLVSSREGFHPVRYGRCWNFRRAEDFLNFIPLAAHSMMLSGFGVYFWMLKQNTLAPFLKYANESAPCRPLTYFWVFGPVDSTSQSLKITSLVFYIVIFPLLGYHLILVLKAAIRSVLYALIYCGCIIVLLVIFFLCILPSVSFLALLINLACLIPHINRRLPGDHPLRHCMANSLMKTFSVFDSLFKHSDMPLTVISGLLAYSSPIIYFVVSTESIVKLNAPYIEPGDREDDWTYGQTLAIFTVSVTIFLTGRDRWRILREERRKWLERKNASDGEAGAVELGNLQEPENAVAAITSEPAPNTDTAPTPPVASTSSV</sequence>
<feature type="transmembrane region" description="Helical" evidence="2">
    <location>
        <begin position="330"/>
        <end position="350"/>
    </location>
</feature>
<feature type="region of interest" description="Disordered" evidence="1">
    <location>
        <begin position="410"/>
        <end position="454"/>
    </location>
</feature>
<feature type="transmembrane region" description="Helical" evidence="2">
    <location>
        <begin position="123"/>
        <end position="142"/>
    </location>
</feature>
<feature type="transmembrane region" description="Helical" evidence="2">
    <location>
        <begin position="95"/>
        <end position="111"/>
    </location>
</feature>